<feature type="compositionally biased region" description="Pro residues" evidence="1">
    <location>
        <begin position="152"/>
        <end position="162"/>
    </location>
</feature>
<dbReference type="Proteomes" id="UP001362999">
    <property type="component" value="Unassembled WGS sequence"/>
</dbReference>
<evidence type="ECO:0000256" key="1">
    <source>
        <dbReference type="SAM" id="MobiDB-lite"/>
    </source>
</evidence>
<reference evidence="2 3" key="1">
    <citation type="journal article" date="2024" name="J Genomics">
        <title>Draft genome sequencing and assembly of Favolaschia claudopus CIRM-BRFM 2984 isolated from oak limbs.</title>
        <authorList>
            <person name="Navarro D."/>
            <person name="Drula E."/>
            <person name="Chaduli D."/>
            <person name="Cazenave R."/>
            <person name="Ahrendt S."/>
            <person name="Wang J."/>
            <person name="Lipzen A."/>
            <person name="Daum C."/>
            <person name="Barry K."/>
            <person name="Grigoriev I.V."/>
            <person name="Favel A."/>
            <person name="Rosso M.N."/>
            <person name="Martin F."/>
        </authorList>
    </citation>
    <scope>NUCLEOTIDE SEQUENCE [LARGE SCALE GENOMIC DNA]</scope>
    <source>
        <strain evidence="2 3">CIRM-BRFM 2984</strain>
    </source>
</reference>
<accession>A0AAW0CS80</accession>
<feature type="region of interest" description="Disordered" evidence="1">
    <location>
        <begin position="131"/>
        <end position="168"/>
    </location>
</feature>
<name>A0AAW0CS80_9AGAR</name>
<feature type="region of interest" description="Disordered" evidence="1">
    <location>
        <begin position="13"/>
        <end position="40"/>
    </location>
</feature>
<dbReference type="AlphaFoldDB" id="A0AAW0CS80"/>
<sequence>MYPLFTTLPTLSRLPIDTHGPQPGQKTTDNTTTTNGASTKQWLPADDPLQKKRIVKKLPPLAGQRHWGFIFSTTHLGTIAQQITNQIPDRAKLDRTNIFTLAVNEDEDLLCEISMSPRYVVLERLQRKGIGADKAGKGKASNPNADMHAPQSPSPAHHPLPPAALTGAGTDLPLHIAQNWE</sequence>
<evidence type="ECO:0000313" key="2">
    <source>
        <dbReference type="EMBL" id="KAK7042111.1"/>
    </source>
</evidence>
<keyword evidence="3" id="KW-1185">Reference proteome</keyword>
<evidence type="ECO:0000313" key="3">
    <source>
        <dbReference type="Proteomes" id="UP001362999"/>
    </source>
</evidence>
<proteinExistence type="predicted"/>
<organism evidence="2 3">
    <name type="scientific">Favolaschia claudopus</name>
    <dbReference type="NCBI Taxonomy" id="2862362"/>
    <lineage>
        <taxon>Eukaryota</taxon>
        <taxon>Fungi</taxon>
        <taxon>Dikarya</taxon>
        <taxon>Basidiomycota</taxon>
        <taxon>Agaricomycotina</taxon>
        <taxon>Agaricomycetes</taxon>
        <taxon>Agaricomycetidae</taxon>
        <taxon>Agaricales</taxon>
        <taxon>Marasmiineae</taxon>
        <taxon>Mycenaceae</taxon>
        <taxon>Favolaschia</taxon>
    </lineage>
</organism>
<gene>
    <name evidence="2" type="ORF">R3P38DRAFT_2767736</name>
</gene>
<dbReference type="EMBL" id="JAWWNJ010000013">
    <property type="protein sequence ID" value="KAK7042111.1"/>
    <property type="molecule type" value="Genomic_DNA"/>
</dbReference>
<protein>
    <submittedName>
        <fullName evidence="2">Uncharacterized protein</fullName>
    </submittedName>
</protein>
<comment type="caution">
    <text evidence="2">The sequence shown here is derived from an EMBL/GenBank/DDBJ whole genome shotgun (WGS) entry which is preliminary data.</text>
</comment>